<organism evidence="1 2">
    <name type="scientific">Leptospira interrogans serovar Manilae</name>
    <dbReference type="NCBI Taxonomy" id="214675"/>
    <lineage>
        <taxon>Bacteria</taxon>
        <taxon>Pseudomonadati</taxon>
        <taxon>Spirochaetota</taxon>
        <taxon>Spirochaetia</taxon>
        <taxon>Leptospirales</taxon>
        <taxon>Leptospiraceae</taxon>
        <taxon>Leptospira</taxon>
    </lineage>
</organism>
<protein>
    <submittedName>
        <fullName evidence="1">Uncharacterized protein</fullName>
    </submittedName>
</protein>
<evidence type="ECO:0000313" key="1">
    <source>
        <dbReference type="EMBL" id="SOR63565.1"/>
    </source>
</evidence>
<dbReference type="EMBL" id="OEJX01000071">
    <property type="protein sequence ID" value="SOR63565.1"/>
    <property type="molecule type" value="Genomic_DNA"/>
</dbReference>
<comment type="caution">
    <text evidence="1">The sequence shown here is derived from an EMBL/GenBank/DDBJ whole genome shotgun (WGS) entry which is preliminary data.</text>
</comment>
<dbReference type="Proteomes" id="UP000234460">
    <property type="component" value="Chromosome LMANV2"/>
</dbReference>
<name>A0AAQ1SQN2_LEPIR</name>
<evidence type="ECO:0000313" key="2">
    <source>
        <dbReference type="Proteomes" id="UP000234460"/>
    </source>
</evidence>
<accession>A0AAQ1SQN2</accession>
<reference evidence="1 2" key="1">
    <citation type="submission" date="2017-11" db="EMBL/GenBank/DDBJ databases">
        <authorList>
            <person name="Lechat P."/>
        </authorList>
    </citation>
    <scope>NUCLEOTIDE SEQUENCE [LARGE SCALE GENOMIC DNA]</scope>
    <source>
        <strain evidence="1">L495</strain>
    </source>
</reference>
<proteinExistence type="predicted"/>
<dbReference type="AlphaFoldDB" id="A0AAQ1SQN2"/>
<gene>
    <name evidence="1" type="ORF">LMANV2_730012</name>
</gene>
<sequence length="79" mass="9196">MKFIKFVIILFISCRFNLNDPLGNERFDNSLDKYGRCLIGIIEYGDKCSDRIENQVNRQNGYCGLLSLEMSEDCSELIY</sequence>